<dbReference type="GO" id="GO:0005886">
    <property type="term" value="C:plasma membrane"/>
    <property type="evidence" value="ECO:0007669"/>
    <property type="project" value="UniProtKB-SubCell"/>
</dbReference>
<dbReference type="GO" id="GO:0015295">
    <property type="term" value="F:solute:proton symporter activity"/>
    <property type="evidence" value="ECO:0007669"/>
    <property type="project" value="TreeGrafter"/>
</dbReference>
<proteinExistence type="predicted"/>
<dbReference type="GO" id="GO:0015129">
    <property type="term" value="F:lactate transmembrane transporter activity"/>
    <property type="evidence" value="ECO:0007669"/>
    <property type="project" value="InterPro"/>
</dbReference>
<feature type="transmembrane region" description="Helical" evidence="7">
    <location>
        <begin position="361"/>
        <end position="381"/>
    </location>
</feature>
<comment type="caution">
    <text evidence="8">The sequence shown here is derived from an EMBL/GenBank/DDBJ whole genome shotgun (WGS) entry which is preliminary data.</text>
</comment>
<keyword evidence="4 7" id="KW-0812">Transmembrane</keyword>
<evidence type="ECO:0000256" key="7">
    <source>
        <dbReference type="SAM" id="Phobius"/>
    </source>
</evidence>
<comment type="subcellular location">
    <subcellularLocation>
        <location evidence="1">Cell membrane</location>
        <topology evidence="1">Multi-pass membrane protein</topology>
    </subcellularLocation>
</comment>
<dbReference type="InterPro" id="IPR003804">
    <property type="entry name" value="Lactate_perm"/>
</dbReference>
<dbReference type="PANTHER" id="PTHR30003:SF0">
    <property type="entry name" value="GLYCOLATE PERMEASE GLCA-RELATED"/>
    <property type="match status" value="1"/>
</dbReference>
<feature type="transmembrane region" description="Helical" evidence="7">
    <location>
        <begin position="316"/>
        <end position="340"/>
    </location>
</feature>
<feature type="transmembrane region" description="Helical" evidence="7">
    <location>
        <begin position="226"/>
        <end position="248"/>
    </location>
</feature>
<dbReference type="EMBL" id="VSSQ01003296">
    <property type="protein sequence ID" value="MPM20032.1"/>
    <property type="molecule type" value="Genomic_DNA"/>
</dbReference>
<dbReference type="AlphaFoldDB" id="A0A644XUY4"/>
<reference evidence="8" key="1">
    <citation type="submission" date="2019-08" db="EMBL/GenBank/DDBJ databases">
        <authorList>
            <person name="Kucharzyk K."/>
            <person name="Murdoch R.W."/>
            <person name="Higgins S."/>
            <person name="Loffler F."/>
        </authorList>
    </citation>
    <scope>NUCLEOTIDE SEQUENCE</scope>
</reference>
<feature type="transmembrane region" description="Helical" evidence="7">
    <location>
        <begin position="401"/>
        <end position="423"/>
    </location>
</feature>
<evidence type="ECO:0000256" key="1">
    <source>
        <dbReference type="ARBA" id="ARBA00004651"/>
    </source>
</evidence>
<feature type="transmembrane region" description="Helical" evidence="7">
    <location>
        <begin position="51"/>
        <end position="76"/>
    </location>
</feature>
<feature type="transmembrane region" description="Helical" evidence="7">
    <location>
        <begin position="484"/>
        <end position="517"/>
    </location>
</feature>
<evidence type="ECO:0000256" key="6">
    <source>
        <dbReference type="ARBA" id="ARBA00023136"/>
    </source>
</evidence>
<evidence type="ECO:0000256" key="4">
    <source>
        <dbReference type="ARBA" id="ARBA00022692"/>
    </source>
</evidence>
<feature type="transmembrane region" description="Helical" evidence="7">
    <location>
        <begin position="255"/>
        <end position="274"/>
    </location>
</feature>
<evidence type="ECO:0000256" key="2">
    <source>
        <dbReference type="ARBA" id="ARBA00022448"/>
    </source>
</evidence>
<feature type="transmembrane region" description="Helical" evidence="7">
    <location>
        <begin position="182"/>
        <end position="206"/>
    </location>
</feature>
<feature type="transmembrane region" description="Helical" evidence="7">
    <location>
        <begin position="101"/>
        <end position="120"/>
    </location>
</feature>
<feature type="transmembrane region" description="Helical" evidence="7">
    <location>
        <begin position="529"/>
        <end position="549"/>
    </location>
</feature>
<keyword evidence="5 7" id="KW-1133">Transmembrane helix</keyword>
<evidence type="ECO:0000256" key="5">
    <source>
        <dbReference type="ARBA" id="ARBA00022989"/>
    </source>
</evidence>
<evidence type="ECO:0000256" key="3">
    <source>
        <dbReference type="ARBA" id="ARBA00022475"/>
    </source>
</evidence>
<organism evidence="8">
    <name type="scientific">bioreactor metagenome</name>
    <dbReference type="NCBI Taxonomy" id="1076179"/>
    <lineage>
        <taxon>unclassified sequences</taxon>
        <taxon>metagenomes</taxon>
        <taxon>ecological metagenomes</taxon>
    </lineage>
</organism>
<keyword evidence="6 7" id="KW-0472">Membrane</keyword>
<dbReference type="Pfam" id="PF02652">
    <property type="entry name" value="Lactate_perm"/>
    <property type="match status" value="1"/>
</dbReference>
<accession>A0A644XUY4</accession>
<name>A0A644XUY4_9ZZZZ</name>
<dbReference type="PANTHER" id="PTHR30003">
    <property type="entry name" value="L-LACTATE PERMEASE"/>
    <property type="match status" value="1"/>
</dbReference>
<evidence type="ECO:0000313" key="8">
    <source>
        <dbReference type="EMBL" id="MPM20032.1"/>
    </source>
</evidence>
<feature type="transmembrane region" description="Helical" evidence="7">
    <location>
        <begin position="443"/>
        <end position="464"/>
    </location>
</feature>
<protein>
    <submittedName>
        <fullName evidence="8">L-lactate permease</fullName>
    </submittedName>
</protein>
<keyword evidence="3" id="KW-1003">Cell membrane</keyword>
<sequence>MLLALLALLPILVVGVLMLGLNWPSKKAMPVAFIITAVLAFDFWDMPLQWLSAAAICGAINTVDILFIIYGALLILRLMRKGGGVSGIAQSMARVSTDRRIQVIVIGYLMGAFFEGAAGFGTPAAVAAPLLVGMGFPPLVAAIVALVGNSAPVVFGAVGTPVIGGFANLKTLTEAAGYTGDFYSFLTGVGGFATLAQFIGATLIPMAMVCSMTKVVEGSFKKGFEAFPAAIFGGLLFVIPQTIIANFVGPELASLMGALVAIPIFVLTVSRGLLVPKTPWEFPEDQQLPHAGGAQIQKAKGGAAVAEKTVSAALAWAPYGIIGVLLLLGRLQWIGITPLLKRWSIGWSGILGTTISRSITPLYNPGIIPFMLVALLIPLLHKIDAKEAAKAWLETISEIKSAAIALLFALGMTYIMMYSGDAVGADSMLLTMAKAAASAAGSAWYLVAPLVGMLGSFISGSATVSDIMFGGLQLSAAQQVGLPITAILALQVIGAAAGNMICVHNVVAALTTVGLTGKEGAVIRNNLKLCIPYCLLAGVCAIVIVTFFMPNLF</sequence>
<keyword evidence="2" id="KW-0813">Transport</keyword>
<gene>
    <name evidence="8" type="primary">lutP_9</name>
    <name evidence="8" type="ORF">SDC9_66459</name>
</gene>